<evidence type="ECO:0000256" key="1">
    <source>
        <dbReference type="SAM" id="MobiDB-lite"/>
    </source>
</evidence>
<feature type="transmembrane region" description="Helical" evidence="2">
    <location>
        <begin position="41"/>
        <end position="59"/>
    </location>
</feature>
<comment type="caution">
    <text evidence="3">The sequence shown here is derived from an EMBL/GenBank/DDBJ whole genome shotgun (WGS) entry which is preliminary data.</text>
</comment>
<evidence type="ECO:0000256" key="2">
    <source>
        <dbReference type="SAM" id="Phobius"/>
    </source>
</evidence>
<sequence>MTLIDDHTGEAAEEQPEEQPVEAAQPPADEPRRHPSTIGGALYLGVLAAMATGLGVVWLDDWRTGVRILAGALAAAALFRLVLPQRDAGMLAVRNRFLDVAVVGVVAVVLFLLAASIPNQPV</sequence>
<keyword evidence="4" id="KW-1185">Reference proteome</keyword>
<feature type="region of interest" description="Disordered" evidence="1">
    <location>
        <begin position="1"/>
        <end position="35"/>
    </location>
</feature>
<dbReference type="Proteomes" id="UP001501821">
    <property type="component" value="Unassembled WGS sequence"/>
</dbReference>
<name>A0ABP7IGA1_9ACTN</name>
<protein>
    <recommendedName>
        <fullName evidence="5">DUF3017 domain-containing protein</fullName>
    </recommendedName>
</protein>
<keyword evidence="2" id="KW-0472">Membrane</keyword>
<dbReference type="RefSeq" id="WP_344774778.1">
    <property type="nucleotide sequence ID" value="NZ_BAABAH010000005.1"/>
</dbReference>
<evidence type="ECO:0000313" key="4">
    <source>
        <dbReference type="Proteomes" id="UP001501821"/>
    </source>
</evidence>
<dbReference type="EMBL" id="BAABAH010000005">
    <property type="protein sequence ID" value="GAA3817631.1"/>
    <property type="molecule type" value="Genomic_DNA"/>
</dbReference>
<evidence type="ECO:0008006" key="5">
    <source>
        <dbReference type="Google" id="ProtNLM"/>
    </source>
</evidence>
<keyword evidence="2" id="KW-0812">Transmembrane</keyword>
<feature type="transmembrane region" description="Helical" evidence="2">
    <location>
        <begin position="95"/>
        <end position="117"/>
    </location>
</feature>
<feature type="transmembrane region" description="Helical" evidence="2">
    <location>
        <begin position="65"/>
        <end position="83"/>
    </location>
</feature>
<dbReference type="Pfam" id="PF11222">
    <property type="entry name" value="DUF3017"/>
    <property type="match status" value="1"/>
</dbReference>
<keyword evidence="2" id="KW-1133">Transmembrane helix</keyword>
<accession>A0ABP7IGA1</accession>
<feature type="compositionally biased region" description="Acidic residues" evidence="1">
    <location>
        <begin position="11"/>
        <end position="20"/>
    </location>
</feature>
<evidence type="ECO:0000313" key="3">
    <source>
        <dbReference type="EMBL" id="GAA3817631.1"/>
    </source>
</evidence>
<feature type="compositionally biased region" description="Basic and acidic residues" evidence="1">
    <location>
        <begin position="1"/>
        <end position="10"/>
    </location>
</feature>
<reference evidence="4" key="1">
    <citation type="journal article" date="2019" name="Int. J. Syst. Evol. Microbiol.">
        <title>The Global Catalogue of Microorganisms (GCM) 10K type strain sequencing project: providing services to taxonomists for standard genome sequencing and annotation.</title>
        <authorList>
            <consortium name="The Broad Institute Genomics Platform"/>
            <consortium name="The Broad Institute Genome Sequencing Center for Infectious Disease"/>
            <person name="Wu L."/>
            <person name="Ma J."/>
        </authorList>
    </citation>
    <scope>NUCLEOTIDE SEQUENCE [LARGE SCALE GENOMIC DNA]</scope>
    <source>
        <strain evidence="4">JCM 16953</strain>
    </source>
</reference>
<organism evidence="3 4">
    <name type="scientific">Nocardioides panacisoli</name>
    <dbReference type="NCBI Taxonomy" id="627624"/>
    <lineage>
        <taxon>Bacteria</taxon>
        <taxon>Bacillati</taxon>
        <taxon>Actinomycetota</taxon>
        <taxon>Actinomycetes</taxon>
        <taxon>Propionibacteriales</taxon>
        <taxon>Nocardioidaceae</taxon>
        <taxon>Nocardioides</taxon>
    </lineage>
</organism>
<gene>
    <name evidence="3" type="ORF">GCM10022242_19440</name>
</gene>
<proteinExistence type="predicted"/>
<dbReference type="InterPro" id="IPR021385">
    <property type="entry name" value="DUF3017"/>
</dbReference>